<proteinExistence type="predicted"/>
<reference evidence="2 3" key="1">
    <citation type="submission" date="2019-12" db="EMBL/GenBank/DDBJ databases">
        <title>Spirosoma sp. HMF4905 genome sequencing and assembly.</title>
        <authorList>
            <person name="Kang H."/>
            <person name="Cha I."/>
            <person name="Kim H."/>
            <person name="Joh K."/>
        </authorList>
    </citation>
    <scope>NUCLEOTIDE SEQUENCE [LARGE SCALE GENOMIC DNA]</scope>
    <source>
        <strain evidence="2 3">HMF4905</strain>
    </source>
</reference>
<feature type="transmembrane region" description="Helical" evidence="1">
    <location>
        <begin position="6"/>
        <end position="23"/>
    </location>
</feature>
<keyword evidence="1" id="KW-0812">Transmembrane</keyword>
<name>A0A7K1SN96_9BACT</name>
<evidence type="ECO:0000313" key="3">
    <source>
        <dbReference type="Proteomes" id="UP000436006"/>
    </source>
</evidence>
<keyword evidence="3" id="KW-1185">Reference proteome</keyword>
<sequence length="201" mass="22566">MIWKWIVGPAILAGIGYLLFTYVPGFKFWEKQRAQENTARDSLQRVTMANAKLAKDFADFKAQIEQDKKSSDDRSASVLPNIKVDVAGLTALAQRTANLENLIRSNLLTPADTAKATPVVSYNEPANQAITIKLRLFDSLQTKQIYTERAWSSLNQAYRIRGDTMGKARAWANEGKAIAKKKGLFTGRNKELREHSLHPPF</sequence>
<dbReference type="Proteomes" id="UP000436006">
    <property type="component" value="Unassembled WGS sequence"/>
</dbReference>
<evidence type="ECO:0000256" key="1">
    <source>
        <dbReference type="SAM" id="Phobius"/>
    </source>
</evidence>
<dbReference type="AlphaFoldDB" id="A0A7K1SN96"/>
<accession>A0A7K1SN96</accession>
<keyword evidence="1" id="KW-1133">Transmembrane helix</keyword>
<dbReference type="RefSeq" id="WP_157590078.1">
    <property type="nucleotide sequence ID" value="NZ_WPIN01000021.1"/>
</dbReference>
<keyword evidence="1" id="KW-0472">Membrane</keyword>
<comment type="caution">
    <text evidence="2">The sequence shown here is derived from an EMBL/GenBank/DDBJ whole genome shotgun (WGS) entry which is preliminary data.</text>
</comment>
<organism evidence="2 3">
    <name type="scientific">Spirosoma arboris</name>
    <dbReference type="NCBI Taxonomy" id="2682092"/>
    <lineage>
        <taxon>Bacteria</taxon>
        <taxon>Pseudomonadati</taxon>
        <taxon>Bacteroidota</taxon>
        <taxon>Cytophagia</taxon>
        <taxon>Cytophagales</taxon>
        <taxon>Cytophagaceae</taxon>
        <taxon>Spirosoma</taxon>
    </lineage>
</organism>
<protein>
    <submittedName>
        <fullName evidence="2">Uncharacterized protein</fullName>
    </submittedName>
</protein>
<evidence type="ECO:0000313" key="2">
    <source>
        <dbReference type="EMBL" id="MVM35272.1"/>
    </source>
</evidence>
<dbReference type="EMBL" id="WPIN01000021">
    <property type="protein sequence ID" value="MVM35272.1"/>
    <property type="molecule type" value="Genomic_DNA"/>
</dbReference>
<gene>
    <name evidence="2" type="ORF">GO755_34945</name>
</gene>